<dbReference type="Ensembl" id="ENSPMRT00000000317.1">
    <property type="protein sequence ID" value="ENSPMRP00000000300.1"/>
    <property type="gene ID" value="ENSPMRG00000000225.1"/>
</dbReference>
<dbReference type="PANTHER" id="PTHR16270">
    <property type="entry name" value="HYPOTHETICAL LOC287798"/>
    <property type="match status" value="1"/>
</dbReference>
<feature type="region of interest" description="Disordered" evidence="1">
    <location>
        <begin position="271"/>
        <end position="290"/>
    </location>
</feature>
<feature type="compositionally biased region" description="Polar residues" evidence="1">
    <location>
        <begin position="157"/>
        <end position="188"/>
    </location>
</feature>
<proteinExistence type="predicted"/>
<feature type="compositionally biased region" description="Basic and acidic residues" evidence="1">
    <location>
        <begin position="49"/>
        <end position="62"/>
    </location>
</feature>
<dbReference type="PANTHER" id="PTHR16270:SF5">
    <property type="entry name" value="HYPOTHETICAL LOC287798"/>
    <property type="match status" value="1"/>
</dbReference>
<dbReference type="OMA" id="VHTGWIR"/>
<feature type="region of interest" description="Disordered" evidence="1">
    <location>
        <begin position="131"/>
        <end position="207"/>
    </location>
</feature>
<evidence type="ECO:0000256" key="1">
    <source>
        <dbReference type="SAM" id="MobiDB-lite"/>
    </source>
</evidence>
<sequence length="524" mass="57729">MAGITSGVETCPFCKKPFKRLKSHLPHCKMAGDADSRNVLPPSKKAGKKKEQIKSTETTSKKENKKNKAKATTHSLQPQEIPGSARCSHQHSVEDAQKQIKCATEKTHKTEGANQGVSEDVRTQSAEKVFSATKLAKKSPTEQKSRSKPTPNEEESASSLTLKPLNQNGKSTSESPSGPSQTTNPSMKQRQRKESSAKPDSFTNNYQPIPQRFIDTVELVIENHRVRILRNKCVSSVENIPLNKAVVGNQKAGCWPAKPPSGDAEIALADGQQSVTEPEDGKSSSGLELSGNIWSGETKKNVTTIKAHTSDGRFMDNCRQVSNTPVHLAAGIKSTVEENPVCFQGEGYWKESPVYISFKSEIYPSFTGALQERHNETSNYYLTSLGKEIALRSVVTIGDKGTGIYVNQSSLQTLEMPTAHWSTPPDRSIRPSPLGLEWFPELYPNYRGLGLFSKRPSQWATIIPEAKVLSLPWEGQQAWNGYYNRYISVKKNGVAGISILLLGCVLSYAWSYPHISKAFSLYLS</sequence>
<gene>
    <name evidence="2" type="primary">MTNAP1</name>
</gene>
<evidence type="ECO:0008006" key="4">
    <source>
        <dbReference type="Google" id="ProtNLM"/>
    </source>
</evidence>
<reference evidence="2" key="3">
    <citation type="submission" date="2025-09" db="UniProtKB">
        <authorList>
            <consortium name="Ensembl"/>
        </authorList>
    </citation>
    <scope>IDENTIFICATION</scope>
</reference>
<dbReference type="InterPro" id="IPR037694">
    <property type="entry name" value="MTNAP1"/>
</dbReference>
<evidence type="ECO:0000313" key="2">
    <source>
        <dbReference type="Ensembl" id="ENSPMRP00000000300.1"/>
    </source>
</evidence>
<name>A0A670HLU9_PODMU</name>
<organism evidence="2 3">
    <name type="scientific">Podarcis muralis</name>
    <name type="common">Wall lizard</name>
    <name type="synonym">Lacerta muralis</name>
    <dbReference type="NCBI Taxonomy" id="64176"/>
    <lineage>
        <taxon>Eukaryota</taxon>
        <taxon>Metazoa</taxon>
        <taxon>Chordata</taxon>
        <taxon>Craniata</taxon>
        <taxon>Vertebrata</taxon>
        <taxon>Euteleostomi</taxon>
        <taxon>Lepidosauria</taxon>
        <taxon>Squamata</taxon>
        <taxon>Bifurcata</taxon>
        <taxon>Unidentata</taxon>
        <taxon>Episquamata</taxon>
        <taxon>Laterata</taxon>
        <taxon>Lacertibaenia</taxon>
        <taxon>Lacertidae</taxon>
        <taxon>Podarcis</taxon>
    </lineage>
</organism>
<feature type="region of interest" description="Disordered" evidence="1">
    <location>
        <begin position="28"/>
        <end position="96"/>
    </location>
</feature>
<reference evidence="2 3" key="1">
    <citation type="journal article" date="2019" name="Proc. Natl. Acad. Sci. U.S.A.">
        <title>Regulatory changes in pterin and carotenoid genes underlie balanced color polymorphisms in the wall lizard.</title>
        <authorList>
            <person name="Andrade P."/>
            <person name="Pinho C."/>
            <person name="Perez I de Lanuza G."/>
            <person name="Afonso S."/>
            <person name="Brejcha J."/>
            <person name="Rubin C.J."/>
            <person name="Wallerman O."/>
            <person name="Pereira P."/>
            <person name="Sabatino S.J."/>
            <person name="Bellati A."/>
            <person name="Pellitteri-Rosa D."/>
            <person name="Bosakova Z."/>
            <person name="Bunikis I."/>
            <person name="Carretero M.A."/>
            <person name="Feiner N."/>
            <person name="Marsik P."/>
            <person name="Pauperio F."/>
            <person name="Salvi D."/>
            <person name="Soler L."/>
            <person name="While G.M."/>
            <person name="Uller T."/>
            <person name="Font E."/>
            <person name="Andersson L."/>
            <person name="Carneiro M."/>
        </authorList>
    </citation>
    <scope>NUCLEOTIDE SEQUENCE</scope>
</reference>
<keyword evidence="3" id="KW-1185">Reference proteome</keyword>
<evidence type="ECO:0000313" key="3">
    <source>
        <dbReference type="Proteomes" id="UP000472272"/>
    </source>
</evidence>
<accession>A0A670HLU9</accession>
<reference evidence="2" key="2">
    <citation type="submission" date="2025-08" db="UniProtKB">
        <authorList>
            <consortium name="Ensembl"/>
        </authorList>
    </citation>
    <scope>IDENTIFICATION</scope>
</reference>
<dbReference type="GeneTree" id="ENSGT00960000191171"/>
<protein>
    <recommendedName>
        <fullName evidence="4">ATP synthase membrane subunit f</fullName>
    </recommendedName>
</protein>
<dbReference type="Proteomes" id="UP000472272">
    <property type="component" value="Chromosome 2"/>
</dbReference>
<dbReference type="AlphaFoldDB" id="A0A670HLU9"/>